<comment type="caution">
    <text evidence="2">The sequence shown here is derived from an EMBL/GenBank/DDBJ whole genome shotgun (WGS) entry which is preliminary data.</text>
</comment>
<feature type="signal peptide" evidence="1">
    <location>
        <begin position="1"/>
        <end position="16"/>
    </location>
</feature>
<evidence type="ECO:0000256" key="1">
    <source>
        <dbReference type="SAM" id="SignalP"/>
    </source>
</evidence>
<proteinExistence type="predicted"/>
<dbReference type="EMBL" id="JAZGQO010000021">
    <property type="protein sequence ID" value="KAK6166127.1"/>
    <property type="molecule type" value="Genomic_DNA"/>
</dbReference>
<evidence type="ECO:0000313" key="3">
    <source>
        <dbReference type="Proteomes" id="UP001347796"/>
    </source>
</evidence>
<accession>A0AAN8IWB8</accession>
<keyword evidence="3" id="KW-1185">Reference proteome</keyword>
<reference evidence="2 3" key="1">
    <citation type="submission" date="2024-01" db="EMBL/GenBank/DDBJ databases">
        <title>The genome of the rayed Mediterranean limpet Patella caerulea (Linnaeus, 1758).</title>
        <authorList>
            <person name="Anh-Thu Weber A."/>
            <person name="Halstead-Nussloch G."/>
        </authorList>
    </citation>
    <scope>NUCLEOTIDE SEQUENCE [LARGE SCALE GENOMIC DNA]</scope>
    <source>
        <strain evidence="2">AATW-2023a</strain>
        <tissue evidence="2">Whole specimen</tissue>
    </source>
</reference>
<protein>
    <submittedName>
        <fullName evidence="2">Uncharacterized protein</fullName>
    </submittedName>
</protein>
<name>A0AAN8IWB8_PATCE</name>
<dbReference type="Proteomes" id="UP001347796">
    <property type="component" value="Unassembled WGS sequence"/>
</dbReference>
<feature type="chain" id="PRO_5042906297" evidence="1">
    <location>
        <begin position="17"/>
        <end position="105"/>
    </location>
</feature>
<evidence type="ECO:0000313" key="2">
    <source>
        <dbReference type="EMBL" id="KAK6166127.1"/>
    </source>
</evidence>
<gene>
    <name evidence="2" type="ORF">SNE40_022892</name>
</gene>
<organism evidence="2 3">
    <name type="scientific">Patella caerulea</name>
    <name type="common">Rayed Mediterranean limpet</name>
    <dbReference type="NCBI Taxonomy" id="87958"/>
    <lineage>
        <taxon>Eukaryota</taxon>
        <taxon>Metazoa</taxon>
        <taxon>Spiralia</taxon>
        <taxon>Lophotrochozoa</taxon>
        <taxon>Mollusca</taxon>
        <taxon>Gastropoda</taxon>
        <taxon>Patellogastropoda</taxon>
        <taxon>Patelloidea</taxon>
        <taxon>Patellidae</taxon>
        <taxon>Patella</taxon>
    </lineage>
</organism>
<keyword evidence="1" id="KW-0732">Signal</keyword>
<sequence length="105" mass="11759">MKVVWCLLIVLPLVLTTDKRFILGDLVDKLVQDIDFKHLKDTINKILDKIGSNSTASQCVTACTQIATKDILDAGCPLFCSGFQLLVQKLHIEDDTDLIKLLKHH</sequence>
<dbReference type="AlphaFoldDB" id="A0AAN8IWB8"/>